<keyword evidence="1" id="KW-0472">Membrane</keyword>
<evidence type="ECO:0000256" key="1">
    <source>
        <dbReference type="SAM" id="Phobius"/>
    </source>
</evidence>
<dbReference type="EMBL" id="BONZ01000002">
    <property type="protein sequence ID" value="GIH11958.1"/>
    <property type="molecule type" value="Genomic_DNA"/>
</dbReference>
<evidence type="ECO:0000313" key="2">
    <source>
        <dbReference type="EMBL" id="GIH11958.1"/>
    </source>
</evidence>
<reference evidence="2" key="1">
    <citation type="submission" date="2021-01" db="EMBL/GenBank/DDBJ databases">
        <title>Whole genome shotgun sequence of Rugosimonospora africana NBRC 104875.</title>
        <authorList>
            <person name="Komaki H."/>
            <person name="Tamura T."/>
        </authorList>
    </citation>
    <scope>NUCLEOTIDE SEQUENCE</scope>
    <source>
        <strain evidence="2">NBRC 104875</strain>
    </source>
</reference>
<keyword evidence="1" id="KW-0812">Transmembrane</keyword>
<proteinExistence type="predicted"/>
<dbReference type="AlphaFoldDB" id="A0A8J3QJ71"/>
<dbReference type="RefSeq" id="WP_203915689.1">
    <property type="nucleotide sequence ID" value="NZ_BONZ01000002.1"/>
</dbReference>
<keyword evidence="3" id="KW-1185">Reference proteome</keyword>
<name>A0A8J3QJ71_9ACTN</name>
<feature type="transmembrane region" description="Helical" evidence="1">
    <location>
        <begin position="41"/>
        <end position="60"/>
    </location>
</feature>
<keyword evidence="1" id="KW-1133">Transmembrane helix</keyword>
<dbReference type="Proteomes" id="UP000642748">
    <property type="component" value="Unassembled WGS sequence"/>
</dbReference>
<comment type="caution">
    <text evidence="2">The sequence shown here is derived from an EMBL/GenBank/DDBJ whole genome shotgun (WGS) entry which is preliminary data.</text>
</comment>
<gene>
    <name evidence="2" type="primary">lprD</name>
    <name evidence="2" type="ORF">Raf01_01300</name>
</gene>
<sequence>MRRFLSPRWIARHVAMVVLVGTFLALGWWQIGRAAGGNALSYGYAFEWPVFALFVIFVWYREIRGELGDPTARAPAKIREPVLRATLPVPSRPVVAADPAEAADPELNEYNEYLAWLNAHPDAKPADYRRARAAGATIRTSGPSPE</sequence>
<protein>
    <submittedName>
        <fullName evidence="2">Putative lipoprotein LprD</fullName>
    </submittedName>
</protein>
<feature type="transmembrane region" description="Helical" evidence="1">
    <location>
        <begin position="9"/>
        <end position="29"/>
    </location>
</feature>
<keyword evidence="2" id="KW-0449">Lipoprotein</keyword>
<organism evidence="2 3">
    <name type="scientific">Rugosimonospora africana</name>
    <dbReference type="NCBI Taxonomy" id="556532"/>
    <lineage>
        <taxon>Bacteria</taxon>
        <taxon>Bacillati</taxon>
        <taxon>Actinomycetota</taxon>
        <taxon>Actinomycetes</taxon>
        <taxon>Micromonosporales</taxon>
        <taxon>Micromonosporaceae</taxon>
        <taxon>Rugosimonospora</taxon>
    </lineage>
</organism>
<accession>A0A8J3QJ71</accession>
<evidence type="ECO:0000313" key="3">
    <source>
        <dbReference type="Proteomes" id="UP000642748"/>
    </source>
</evidence>